<feature type="transmembrane region" description="Helical" evidence="8">
    <location>
        <begin position="399"/>
        <end position="417"/>
    </location>
</feature>
<name>A0A7S4GMT1_OXYMA</name>
<sequence>MGEPSSKTLPRAPEAEVQDDNIEDGNGNLNKETTGTSDSDTDREFDVDKYPVREWEFVIPGFRDPISINPVVSAIGVIVLWGLAIWCMVDPDGSRETLVGWRGDVTLYFSWLFMGSKAIFFFYLIYVVFKYGHVKLGRQDEPPEFSTGAYFAMIFAAGVAVGLFVFGVAEPLWHQESHYYANAGYRSQDEIDMFALNMTVANWGISGWAPYLIVAVAMGLAGHRFNLPMTFRSCFYPILGQYTWGWIGDLIDGFAIVVTVAGVCTSLGLGAIQIVVGFQYLGWVKDDITQDEVSSVQNATIWVITVIATASVISGLNAGIRILSTIAFMLGMVLLFLVFVMDDTKYLLNLQVQEVGYYLQHSIFQLNFWTDAFGQIREGGGRAVDGAAAAAWWMDAWMIFYQAWWVSWSAFVGLFVARISRGRTVSEIIIYSLVAPVAYCIIWFSIWGGVGLRQARQGRELEALGGTLFNDTEHFLVPGSTNCYDVPQETLSQDGTVVFENHLLGVTPVCQFDSSQSNTAAFNVLYSFSFPDSFDTGFGPTLSVLFIISLAIYFATSSDSGSLIVDHLASNGRKNHHWIQRLFWAVTEGAVATALLSAGGEQALQAVQAASIVCGLPFCFMLCYLLQSIELFCREALIVGDGHDYRLSAQSTFSVPIYGGIFNNMEFLTSAGSVNPKRIELGMDKATTFHVVEFIKGVFVPFVSLHKVLSDAYPRNSLSNTAVTAAYTVCYYMWIGIFASLGSKEGLIGWGWLMFFACACILGSVRGGFRARYNVRSNILGDYMASLFFWPQVFTQMRQHCVELNLPQDHGDLPSEKEKKLDGSDSDEVAA</sequence>
<feature type="transmembrane region" description="Helical" evidence="8">
    <location>
        <begin position="203"/>
        <end position="222"/>
    </location>
</feature>
<evidence type="ECO:0000256" key="7">
    <source>
        <dbReference type="SAM" id="MobiDB-lite"/>
    </source>
</evidence>
<dbReference type="GO" id="GO:0022857">
    <property type="term" value="F:transmembrane transporter activity"/>
    <property type="evidence" value="ECO:0007669"/>
    <property type="project" value="InterPro"/>
</dbReference>
<dbReference type="PANTHER" id="PTHR30047">
    <property type="entry name" value="HIGH-AFFINITY CHOLINE TRANSPORT PROTEIN-RELATED"/>
    <property type="match status" value="1"/>
</dbReference>
<keyword evidence="3" id="KW-1003">Cell membrane</keyword>
<feature type="compositionally biased region" description="Polar residues" evidence="7">
    <location>
        <begin position="27"/>
        <end position="38"/>
    </location>
</feature>
<evidence type="ECO:0000313" key="9">
    <source>
        <dbReference type="EMBL" id="CAE0841571.1"/>
    </source>
</evidence>
<feature type="transmembrane region" description="Helical" evidence="8">
    <location>
        <begin position="71"/>
        <end position="89"/>
    </location>
</feature>
<feature type="region of interest" description="Disordered" evidence="7">
    <location>
        <begin position="808"/>
        <end position="831"/>
    </location>
</feature>
<evidence type="ECO:0000256" key="8">
    <source>
        <dbReference type="SAM" id="Phobius"/>
    </source>
</evidence>
<feature type="region of interest" description="Disordered" evidence="7">
    <location>
        <begin position="1"/>
        <end position="44"/>
    </location>
</feature>
<proteinExistence type="predicted"/>
<feature type="transmembrane region" description="Helical" evidence="8">
    <location>
        <begin position="722"/>
        <end position="741"/>
    </location>
</feature>
<keyword evidence="6 8" id="KW-0472">Membrane</keyword>
<feature type="transmembrane region" description="Helical" evidence="8">
    <location>
        <begin position="254"/>
        <end position="279"/>
    </location>
</feature>
<keyword evidence="5 8" id="KW-1133">Transmembrane helix</keyword>
<evidence type="ECO:0000256" key="4">
    <source>
        <dbReference type="ARBA" id="ARBA00022692"/>
    </source>
</evidence>
<feature type="transmembrane region" description="Helical" evidence="8">
    <location>
        <begin position="323"/>
        <end position="341"/>
    </location>
</feature>
<evidence type="ECO:0000256" key="2">
    <source>
        <dbReference type="ARBA" id="ARBA00022448"/>
    </source>
</evidence>
<feature type="transmembrane region" description="Helical" evidence="8">
    <location>
        <begin position="537"/>
        <end position="555"/>
    </location>
</feature>
<dbReference type="EMBL" id="HBJB01001404">
    <property type="protein sequence ID" value="CAE0841571.1"/>
    <property type="molecule type" value="Transcribed_RNA"/>
</dbReference>
<evidence type="ECO:0000256" key="5">
    <source>
        <dbReference type="ARBA" id="ARBA00022989"/>
    </source>
</evidence>
<dbReference type="PANTHER" id="PTHR30047:SF7">
    <property type="entry name" value="HIGH-AFFINITY CHOLINE TRANSPORT PROTEIN"/>
    <property type="match status" value="1"/>
</dbReference>
<evidence type="ECO:0000256" key="6">
    <source>
        <dbReference type="ARBA" id="ARBA00023136"/>
    </source>
</evidence>
<protein>
    <submittedName>
        <fullName evidence="9">Uncharacterized protein</fullName>
    </submittedName>
</protein>
<comment type="subcellular location">
    <subcellularLocation>
        <location evidence="1">Cell membrane</location>
        <topology evidence="1">Multi-pass membrane protein</topology>
    </subcellularLocation>
</comment>
<dbReference type="AlphaFoldDB" id="A0A7S4GMT1"/>
<keyword evidence="4 8" id="KW-0812">Transmembrane</keyword>
<feature type="compositionally biased region" description="Basic and acidic residues" evidence="7">
    <location>
        <begin position="809"/>
        <end position="823"/>
    </location>
</feature>
<gene>
    <name evidence="9" type="ORF">OMAR00294_LOCUS1235</name>
</gene>
<evidence type="ECO:0000256" key="1">
    <source>
        <dbReference type="ARBA" id="ARBA00004651"/>
    </source>
</evidence>
<feature type="transmembrane region" description="Helical" evidence="8">
    <location>
        <begin position="429"/>
        <end position="450"/>
    </location>
</feature>
<evidence type="ECO:0000256" key="3">
    <source>
        <dbReference type="ARBA" id="ARBA00022475"/>
    </source>
</evidence>
<organism evidence="9">
    <name type="scientific">Oxyrrhis marina</name>
    <name type="common">Dinoflagellate</name>
    <dbReference type="NCBI Taxonomy" id="2969"/>
    <lineage>
        <taxon>Eukaryota</taxon>
        <taxon>Sar</taxon>
        <taxon>Alveolata</taxon>
        <taxon>Dinophyceae</taxon>
        <taxon>Oxyrrhinales</taxon>
        <taxon>Oxyrrhinaceae</taxon>
        <taxon>Oxyrrhis</taxon>
    </lineage>
</organism>
<feature type="transmembrane region" description="Helical" evidence="8">
    <location>
        <begin position="149"/>
        <end position="169"/>
    </location>
</feature>
<keyword evidence="2" id="KW-0813">Transport</keyword>
<feature type="transmembrane region" description="Helical" evidence="8">
    <location>
        <begin position="299"/>
        <end position="316"/>
    </location>
</feature>
<feature type="transmembrane region" description="Helical" evidence="8">
    <location>
        <begin position="606"/>
        <end position="626"/>
    </location>
</feature>
<dbReference type="GO" id="GO:0005886">
    <property type="term" value="C:plasma membrane"/>
    <property type="evidence" value="ECO:0007669"/>
    <property type="project" value="UniProtKB-SubCell"/>
</dbReference>
<feature type="transmembrane region" description="Helical" evidence="8">
    <location>
        <begin position="582"/>
        <end position="600"/>
    </location>
</feature>
<dbReference type="Pfam" id="PF02028">
    <property type="entry name" value="BCCT"/>
    <property type="match status" value="2"/>
</dbReference>
<feature type="transmembrane region" description="Helical" evidence="8">
    <location>
        <begin position="747"/>
        <end position="769"/>
    </location>
</feature>
<dbReference type="InterPro" id="IPR000060">
    <property type="entry name" value="BCCT_transptr"/>
</dbReference>
<feature type="transmembrane region" description="Helical" evidence="8">
    <location>
        <begin position="109"/>
        <end position="129"/>
    </location>
</feature>
<reference evidence="9" key="1">
    <citation type="submission" date="2021-01" db="EMBL/GenBank/DDBJ databases">
        <authorList>
            <person name="Corre E."/>
            <person name="Pelletier E."/>
            <person name="Niang G."/>
            <person name="Scheremetjew M."/>
            <person name="Finn R."/>
            <person name="Kale V."/>
            <person name="Holt S."/>
            <person name="Cochrane G."/>
            <person name="Meng A."/>
            <person name="Brown T."/>
            <person name="Cohen L."/>
        </authorList>
    </citation>
    <scope>NUCLEOTIDE SEQUENCE</scope>
    <source>
        <strain evidence="9">LB1974</strain>
    </source>
</reference>
<accession>A0A7S4GMT1</accession>